<dbReference type="PANTHER" id="PTHR43436">
    <property type="entry name" value="ARAC-FAMILY TRANSCRIPTIONAL REGULATOR"/>
    <property type="match status" value="1"/>
</dbReference>
<accession>A0A5A9ZI32</accession>
<dbReference type="EMBL" id="VINQ01000004">
    <property type="protein sequence ID" value="KAA0916821.1"/>
    <property type="molecule type" value="Genomic_DNA"/>
</dbReference>
<dbReference type="InterPro" id="IPR009057">
    <property type="entry name" value="Homeodomain-like_sf"/>
</dbReference>
<keyword evidence="3" id="KW-0804">Transcription</keyword>
<keyword evidence="1" id="KW-0805">Transcription regulation</keyword>
<evidence type="ECO:0000313" key="5">
    <source>
        <dbReference type="EMBL" id="KAA0916821.1"/>
    </source>
</evidence>
<dbReference type="RefSeq" id="WP_146611032.1">
    <property type="nucleotide sequence ID" value="NZ_VINQ01000004.1"/>
</dbReference>
<dbReference type="AlphaFoldDB" id="A0A5A9ZI32"/>
<reference evidence="5 6" key="1">
    <citation type="submission" date="2019-07" db="EMBL/GenBank/DDBJ databases">
        <title>Aquicoccus porphyridii gen. nov., sp. nov., isolated from a small marine red alga, Porphyridium marinum.</title>
        <authorList>
            <person name="Liu L."/>
        </authorList>
    </citation>
    <scope>NUCLEOTIDE SEQUENCE [LARGE SCALE GENOMIC DNA]</scope>
    <source>
        <strain evidence="5 6">L1 8-17</strain>
    </source>
</reference>
<evidence type="ECO:0000256" key="3">
    <source>
        <dbReference type="ARBA" id="ARBA00023163"/>
    </source>
</evidence>
<dbReference type="InterPro" id="IPR018060">
    <property type="entry name" value="HTH_AraC"/>
</dbReference>
<comment type="caution">
    <text evidence="5">The sequence shown here is derived from an EMBL/GenBank/DDBJ whole genome shotgun (WGS) entry which is preliminary data.</text>
</comment>
<dbReference type="SUPFAM" id="SSF46689">
    <property type="entry name" value="Homeodomain-like"/>
    <property type="match status" value="1"/>
</dbReference>
<keyword evidence="6" id="KW-1185">Reference proteome</keyword>
<dbReference type="Proteomes" id="UP000325291">
    <property type="component" value="Unassembled WGS sequence"/>
</dbReference>
<protein>
    <submittedName>
        <fullName evidence="5">Helix-turn-helix transcriptional regulator</fullName>
    </submittedName>
</protein>
<dbReference type="PANTHER" id="PTHR43436:SF1">
    <property type="entry name" value="TRANSCRIPTIONAL REGULATORY PROTEIN"/>
    <property type="match status" value="1"/>
</dbReference>
<evidence type="ECO:0000256" key="1">
    <source>
        <dbReference type="ARBA" id="ARBA00023015"/>
    </source>
</evidence>
<dbReference type="SMART" id="SM00342">
    <property type="entry name" value="HTH_ARAC"/>
    <property type="match status" value="1"/>
</dbReference>
<gene>
    <name evidence="5" type="ORF">FLO80_08365</name>
</gene>
<feature type="domain" description="HTH araC/xylS-type" evidence="4">
    <location>
        <begin position="154"/>
        <end position="251"/>
    </location>
</feature>
<evidence type="ECO:0000313" key="6">
    <source>
        <dbReference type="Proteomes" id="UP000325291"/>
    </source>
</evidence>
<keyword evidence="2" id="KW-0238">DNA-binding</keyword>
<evidence type="ECO:0000259" key="4">
    <source>
        <dbReference type="PROSITE" id="PS01124"/>
    </source>
</evidence>
<dbReference type="Gene3D" id="1.10.10.60">
    <property type="entry name" value="Homeodomain-like"/>
    <property type="match status" value="2"/>
</dbReference>
<dbReference type="PRINTS" id="PR00032">
    <property type="entry name" value="HTHARAC"/>
</dbReference>
<sequence length="269" mass="29732">MTAGIEDHKYMLVLDDRLFYRGLLGHRMKARSLGAVSIYLAPEGGFRLKHGNGPWTRRELAIVPPYVAHQAVSDCGSIISVLIEPERLDPADMERLFVEFGDPERRAGLLARLRAAAGRLSDGARGARMTTGAFDRIVLGRALRERSIDPRIETALVEMEGDGLESQTLAADLAGIIGLSSSRFLHLFKEQTGVSFRNHRMWRRARGFLLHANHSGSLTDVALSLGYPDSSHFSHSIRKTFGLQPRSIRIGSRNLRVDSNARAAVSLHA</sequence>
<proteinExistence type="predicted"/>
<organism evidence="5 6">
    <name type="scientific">Aquicoccus porphyridii</name>
    <dbReference type="NCBI Taxonomy" id="1852029"/>
    <lineage>
        <taxon>Bacteria</taxon>
        <taxon>Pseudomonadati</taxon>
        <taxon>Pseudomonadota</taxon>
        <taxon>Alphaproteobacteria</taxon>
        <taxon>Rhodobacterales</taxon>
        <taxon>Paracoccaceae</taxon>
        <taxon>Aquicoccus</taxon>
    </lineage>
</organism>
<dbReference type="Pfam" id="PF12833">
    <property type="entry name" value="HTH_18"/>
    <property type="match status" value="1"/>
</dbReference>
<dbReference type="GO" id="GO:0003700">
    <property type="term" value="F:DNA-binding transcription factor activity"/>
    <property type="evidence" value="ECO:0007669"/>
    <property type="project" value="InterPro"/>
</dbReference>
<dbReference type="GO" id="GO:0043565">
    <property type="term" value="F:sequence-specific DNA binding"/>
    <property type="evidence" value="ECO:0007669"/>
    <property type="project" value="InterPro"/>
</dbReference>
<dbReference type="PROSITE" id="PS01124">
    <property type="entry name" value="HTH_ARAC_FAMILY_2"/>
    <property type="match status" value="1"/>
</dbReference>
<dbReference type="InterPro" id="IPR020449">
    <property type="entry name" value="Tscrpt_reg_AraC-type_HTH"/>
</dbReference>
<name>A0A5A9ZI32_9RHOB</name>
<evidence type="ECO:0000256" key="2">
    <source>
        <dbReference type="ARBA" id="ARBA00023125"/>
    </source>
</evidence>